<accession>A0ABQ0L6B2</accession>
<evidence type="ECO:0000259" key="19">
    <source>
        <dbReference type="PROSITE" id="PS50994"/>
    </source>
</evidence>
<keyword evidence="6" id="KW-0064">Aspartyl protease</keyword>
<feature type="domain" description="Integrase catalytic" evidence="19">
    <location>
        <begin position="457"/>
        <end position="616"/>
    </location>
</feature>
<keyword evidence="1" id="KW-0645">Protease</keyword>
<dbReference type="CDD" id="cd09274">
    <property type="entry name" value="RNase_HI_RT_Ty3"/>
    <property type="match status" value="1"/>
</dbReference>
<dbReference type="SMART" id="SM00298">
    <property type="entry name" value="CHROMO"/>
    <property type="match status" value="1"/>
</dbReference>
<proteinExistence type="predicted"/>
<keyword evidence="13" id="KW-0239">DNA-directed DNA polymerase</keyword>
<evidence type="ECO:0000256" key="16">
    <source>
        <dbReference type="ARBA" id="ARBA00023268"/>
    </source>
</evidence>
<reference evidence="20" key="1">
    <citation type="submission" date="2014-09" db="EMBL/GenBank/DDBJ databases">
        <title>Genome sequence of the luminous mushroom Mycena chlorophos for searching fungal bioluminescence genes.</title>
        <authorList>
            <person name="Tanaka Y."/>
            <person name="Kasuga D."/>
            <person name="Oba Y."/>
            <person name="Hase S."/>
            <person name="Sato K."/>
            <person name="Oba Y."/>
            <person name="Sakakibara Y."/>
        </authorList>
    </citation>
    <scope>NUCLEOTIDE SEQUENCE</scope>
</reference>
<dbReference type="SUPFAM" id="SSF54160">
    <property type="entry name" value="Chromo domain-like"/>
    <property type="match status" value="1"/>
</dbReference>
<dbReference type="PANTHER" id="PTHR37984:SF5">
    <property type="entry name" value="PROTEIN NYNRIN-LIKE"/>
    <property type="match status" value="1"/>
</dbReference>
<keyword evidence="21" id="KW-1185">Reference proteome</keyword>
<keyword evidence="8" id="KW-0378">Hydrolase</keyword>
<evidence type="ECO:0000256" key="7">
    <source>
        <dbReference type="ARBA" id="ARBA00022759"/>
    </source>
</evidence>
<keyword evidence="3" id="KW-0548">Nucleotidyltransferase</keyword>
<dbReference type="InterPro" id="IPR041373">
    <property type="entry name" value="RT_RNaseH"/>
</dbReference>
<dbReference type="Gene3D" id="3.30.70.270">
    <property type="match status" value="1"/>
</dbReference>
<dbReference type="SUPFAM" id="SSF53098">
    <property type="entry name" value="Ribonuclease H-like"/>
    <property type="match status" value="1"/>
</dbReference>
<keyword evidence="15" id="KW-0233">DNA recombination</keyword>
<dbReference type="InterPro" id="IPR036397">
    <property type="entry name" value="RNaseH_sf"/>
</dbReference>
<evidence type="ECO:0000256" key="9">
    <source>
        <dbReference type="ARBA" id="ARBA00022842"/>
    </source>
</evidence>
<evidence type="ECO:0000256" key="13">
    <source>
        <dbReference type="ARBA" id="ARBA00022932"/>
    </source>
</evidence>
<dbReference type="Proteomes" id="UP000815677">
    <property type="component" value="Unassembled WGS sequence"/>
</dbReference>
<dbReference type="InterPro" id="IPR050951">
    <property type="entry name" value="Retrovirus_Pol_polyprotein"/>
</dbReference>
<dbReference type="InterPro" id="IPR001584">
    <property type="entry name" value="Integrase_cat-core"/>
</dbReference>
<dbReference type="SUPFAM" id="SSF56672">
    <property type="entry name" value="DNA/RNA polymerases"/>
    <property type="match status" value="1"/>
</dbReference>
<keyword evidence="5" id="KW-0479">Metal-binding</keyword>
<evidence type="ECO:0000259" key="18">
    <source>
        <dbReference type="PROSITE" id="PS50013"/>
    </source>
</evidence>
<keyword evidence="2" id="KW-0808">Transferase</keyword>
<dbReference type="PROSITE" id="PS50013">
    <property type="entry name" value="CHROMO_2"/>
    <property type="match status" value="1"/>
</dbReference>
<evidence type="ECO:0000256" key="12">
    <source>
        <dbReference type="ARBA" id="ARBA00022918"/>
    </source>
</evidence>
<dbReference type="InterPro" id="IPR041588">
    <property type="entry name" value="Integrase_H2C2"/>
</dbReference>
<dbReference type="EMBL" id="DF842668">
    <property type="protein sequence ID" value="GAT46648.1"/>
    <property type="molecule type" value="Genomic_DNA"/>
</dbReference>
<dbReference type="InterPro" id="IPR012337">
    <property type="entry name" value="RNaseH-like_sf"/>
</dbReference>
<evidence type="ECO:0000256" key="6">
    <source>
        <dbReference type="ARBA" id="ARBA00022750"/>
    </source>
</evidence>
<dbReference type="Gene3D" id="3.30.420.10">
    <property type="entry name" value="Ribonuclease H-like superfamily/Ribonuclease H"/>
    <property type="match status" value="1"/>
</dbReference>
<evidence type="ECO:0000256" key="2">
    <source>
        <dbReference type="ARBA" id="ARBA00022679"/>
    </source>
</evidence>
<dbReference type="PROSITE" id="PS50994">
    <property type="entry name" value="INTEGRASE"/>
    <property type="match status" value="1"/>
</dbReference>
<dbReference type="Pfam" id="PF17917">
    <property type="entry name" value="RT_RNaseH"/>
    <property type="match status" value="1"/>
</dbReference>
<protein>
    <submittedName>
        <fullName evidence="20">TY3B-TY3B protein</fullName>
    </submittedName>
</protein>
<evidence type="ECO:0000313" key="20">
    <source>
        <dbReference type="EMBL" id="GAT46648.1"/>
    </source>
</evidence>
<evidence type="ECO:0000256" key="15">
    <source>
        <dbReference type="ARBA" id="ARBA00023172"/>
    </source>
</evidence>
<keyword evidence="16" id="KW-0511">Multifunctional enzyme</keyword>
<dbReference type="InterPro" id="IPR056924">
    <property type="entry name" value="SH3_Tf2-1"/>
</dbReference>
<dbReference type="InterPro" id="IPR043128">
    <property type="entry name" value="Rev_trsase/Diguanyl_cyclase"/>
</dbReference>
<evidence type="ECO:0000256" key="10">
    <source>
        <dbReference type="ARBA" id="ARBA00022884"/>
    </source>
</evidence>
<dbReference type="Gene3D" id="1.10.340.70">
    <property type="match status" value="1"/>
</dbReference>
<dbReference type="InterPro" id="IPR023780">
    <property type="entry name" value="Chromo_domain"/>
</dbReference>
<dbReference type="Pfam" id="PF00385">
    <property type="entry name" value="Chromo"/>
    <property type="match status" value="1"/>
</dbReference>
<dbReference type="InterPro" id="IPR016197">
    <property type="entry name" value="Chromo-like_dom_sf"/>
</dbReference>
<evidence type="ECO:0000256" key="4">
    <source>
        <dbReference type="ARBA" id="ARBA00022722"/>
    </source>
</evidence>
<evidence type="ECO:0000256" key="3">
    <source>
        <dbReference type="ARBA" id="ARBA00022695"/>
    </source>
</evidence>
<keyword evidence="4" id="KW-0540">Nuclease</keyword>
<feature type="domain" description="Chromo" evidence="18">
    <location>
        <begin position="782"/>
        <end position="833"/>
    </location>
</feature>
<dbReference type="Pfam" id="PF24626">
    <property type="entry name" value="SH3_Tf2-1"/>
    <property type="match status" value="1"/>
</dbReference>
<dbReference type="CDD" id="cd18977">
    <property type="entry name" value="CD_POL_like"/>
    <property type="match status" value="1"/>
</dbReference>
<feature type="region of interest" description="Disordered" evidence="17">
    <location>
        <begin position="626"/>
        <end position="645"/>
    </location>
</feature>
<keyword evidence="11" id="KW-0229">DNA integration</keyword>
<name>A0ABQ0L6B2_MYCCL</name>
<dbReference type="Gene3D" id="2.40.50.40">
    <property type="match status" value="1"/>
</dbReference>
<evidence type="ECO:0000256" key="17">
    <source>
        <dbReference type="SAM" id="MobiDB-lite"/>
    </source>
</evidence>
<gene>
    <name evidence="20" type="ORF">MCHLO_04152</name>
</gene>
<evidence type="ECO:0000256" key="14">
    <source>
        <dbReference type="ARBA" id="ARBA00023125"/>
    </source>
</evidence>
<keyword evidence="14" id="KW-0238">DNA-binding</keyword>
<keyword evidence="12" id="KW-0695">RNA-directed DNA polymerase</keyword>
<dbReference type="Pfam" id="PF17919">
    <property type="entry name" value="RT_RNaseH_2"/>
    <property type="match status" value="1"/>
</dbReference>
<keyword evidence="9" id="KW-0460">Magnesium</keyword>
<organism evidence="20 21">
    <name type="scientific">Mycena chlorophos</name>
    <name type="common">Agaric fungus</name>
    <name type="synonym">Agaricus chlorophos</name>
    <dbReference type="NCBI Taxonomy" id="658473"/>
    <lineage>
        <taxon>Eukaryota</taxon>
        <taxon>Fungi</taxon>
        <taxon>Dikarya</taxon>
        <taxon>Basidiomycota</taxon>
        <taxon>Agaricomycotina</taxon>
        <taxon>Agaricomycetes</taxon>
        <taxon>Agaricomycetidae</taxon>
        <taxon>Agaricales</taxon>
        <taxon>Marasmiineae</taxon>
        <taxon>Mycenaceae</taxon>
        <taxon>Mycena</taxon>
    </lineage>
</organism>
<dbReference type="PANTHER" id="PTHR37984">
    <property type="entry name" value="PROTEIN CBG26694"/>
    <property type="match status" value="1"/>
</dbReference>
<dbReference type="InterPro" id="IPR000953">
    <property type="entry name" value="Chromo/chromo_shadow_dom"/>
</dbReference>
<sequence length="844" mass="96792">MMVYFSSYIPFYAWIAQPFFHLLKKSIPWDWTSVHQESFDLCKQVLTNAPVRGYATAGRLYRVYTDACDYGLAGILQQVQPIKIGDLRGTRVYDRLLRVHTAGEPVPCLVTAIKGFDDVPTPGNWAANFEDTIVHIERVISYWSRVLKSPERNYSPTEREALALKEALIKFQPFLEGESIAAITDHAALTWSRTFQNVNRRLLTWGTVFSAYPGLKIVHRAGRVHSNVDPISRLRRRVPIHDSPATDTTPAIELSTDDPLKNMYEELGPRFEEKLLKLASAQVHLQEDPEVPDTLTAYPSELGDSSPPVSHYCTSRGYSVLVGISDDELQSWVSAYQEDPHFSRVLADWKIEANWSNPRWPQYHLAESGLLYFQDFEGNNRLCVPEKQRTPLIAETHDTPTEAAHAGYHRTYNRIAATYYWPRMSRDIKQYTSTCDICQKSKPRRHSRVGLLQPIPIPAQPFEVVSMDFIPELPKSEGFDNVLVITDKLTKYAIFIPCKTDISELETAQLFFKHVVTHYGLPRQVITDRDTRWRNDFWGEICRLMGMRRALTTAYHPQADGQTENLNQTLEIMLRAYVGPSRDDWVSFLDPLALSYNSTIHSSTGFPPAYLLRGYTPITGSSVLSAADSLPRPSSTRGQGGDDPAVRNEKAQAMVDAFQECRSRAQEALLLAQTFQRRAYNEGRLNIEFEEGDLVVLNPHSLNLLRDEKGRGQKLLMRYDGPFEIIRKISPVTYQLRLPISYGIHPILNIAHLEAYQKSPEDLGERPKKDLNRDDFDAVPEVEIDRIIAERWRKVRNRRVQQFKVRWIGFGPEHDEWLTKRRLRNAPAILQEWVDAKDRAVRKL</sequence>
<keyword evidence="10" id="KW-0694">RNA-binding</keyword>
<keyword evidence="7" id="KW-0255">Endonuclease</keyword>
<evidence type="ECO:0000256" key="8">
    <source>
        <dbReference type="ARBA" id="ARBA00022801"/>
    </source>
</evidence>
<evidence type="ECO:0000256" key="1">
    <source>
        <dbReference type="ARBA" id="ARBA00022670"/>
    </source>
</evidence>
<dbReference type="Pfam" id="PF17921">
    <property type="entry name" value="Integrase_H2C2"/>
    <property type="match status" value="1"/>
</dbReference>
<dbReference type="InterPro" id="IPR043502">
    <property type="entry name" value="DNA/RNA_pol_sf"/>
</dbReference>
<evidence type="ECO:0000256" key="5">
    <source>
        <dbReference type="ARBA" id="ARBA00022723"/>
    </source>
</evidence>
<evidence type="ECO:0000256" key="11">
    <source>
        <dbReference type="ARBA" id="ARBA00022908"/>
    </source>
</evidence>
<evidence type="ECO:0000313" key="21">
    <source>
        <dbReference type="Proteomes" id="UP000815677"/>
    </source>
</evidence>
<dbReference type="InterPro" id="IPR041577">
    <property type="entry name" value="RT_RNaseH_2"/>
</dbReference>